<name>A0A645IVD7_9ZZZZ</name>
<sequence>MLVELLHHRVYYYPSHRVAEKVSVGEGHSRAQHILDKMAFHHRPAGYAREVSELVAKAVVHV</sequence>
<evidence type="ECO:0000313" key="1">
    <source>
        <dbReference type="EMBL" id="MPN51143.1"/>
    </source>
</evidence>
<gene>
    <name evidence="1" type="ORF">SDC9_198785</name>
</gene>
<organism evidence="1">
    <name type="scientific">bioreactor metagenome</name>
    <dbReference type="NCBI Taxonomy" id="1076179"/>
    <lineage>
        <taxon>unclassified sequences</taxon>
        <taxon>metagenomes</taxon>
        <taxon>ecological metagenomes</taxon>
    </lineage>
</organism>
<proteinExistence type="predicted"/>
<dbReference type="AlphaFoldDB" id="A0A645IVD7"/>
<protein>
    <submittedName>
        <fullName evidence="1">Uncharacterized protein</fullName>
    </submittedName>
</protein>
<comment type="caution">
    <text evidence="1">The sequence shown here is derived from an EMBL/GenBank/DDBJ whole genome shotgun (WGS) entry which is preliminary data.</text>
</comment>
<accession>A0A645IVD7</accession>
<dbReference type="EMBL" id="VSSQ01115947">
    <property type="protein sequence ID" value="MPN51143.1"/>
    <property type="molecule type" value="Genomic_DNA"/>
</dbReference>
<reference evidence="1" key="1">
    <citation type="submission" date="2019-08" db="EMBL/GenBank/DDBJ databases">
        <authorList>
            <person name="Kucharzyk K."/>
            <person name="Murdoch R.W."/>
            <person name="Higgins S."/>
            <person name="Loffler F."/>
        </authorList>
    </citation>
    <scope>NUCLEOTIDE SEQUENCE</scope>
</reference>